<organism evidence="2 3">
    <name type="scientific">Trypanosoma congolense (strain IL3000)</name>
    <dbReference type="NCBI Taxonomy" id="1068625"/>
    <lineage>
        <taxon>Eukaryota</taxon>
        <taxon>Discoba</taxon>
        <taxon>Euglenozoa</taxon>
        <taxon>Kinetoplastea</taxon>
        <taxon>Metakinetoplastina</taxon>
        <taxon>Trypanosomatida</taxon>
        <taxon>Trypanosomatidae</taxon>
        <taxon>Trypanosoma</taxon>
        <taxon>Nannomonas</taxon>
    </lineage>
</organism>
<protein>
    <submittedName>
        <fullName evidence="2">WGS project CAEQ00000000 data, annotated contig 265</fullName>
    </submittedName>
</protein>
<evidence type="ECO:0000313" key="2">
    <source>
        <dbReference type="EMBL" id="CCD15679.1"/>
    </source>
</evidence>
<reference evidence="2 3" key="2">
    <citation type="journal article" date="2012" name="Proc. Natl. Acad. Sci. U.S.A.">
        <title>Antigenic diversity is generated by distinct evolutionary mechanisms in African trypanosome species.</title>
        <authorList>
            <person name="Jackson A.P."/>
            <person name="Berry A."/>
            <person name="Aslett M."/>
            <person name="Allison H.C."/>
            <person name="Burton P."/>
            <person name="Vavrova-Anderson J."/>
            <person name="Brown R."/>
            <person name="Browne H."/>
            <person name="Corton N."/>
            <person name="Hauser H."/>
            <person name="Gamble J."/>
            <person name="Gilderthorp R."/>
            <person name="Marcello L."/>
            <person name="McQuillan J."/>
            <person name="Otto T.D."/>
            <person name="Quail M.A."/>
            <person name="Sanders M.J."/>
            <person name="van Tonder A."/>
            <person name="Ginger M.L."/>
            <person name="Field M.C."/>
            <person name="Barry J.D."/>
            <person name="Hertz-Fowler C."/>
            <person name="Berriman M."/>
        </authorList>
    </citation>
    <scope>NUCLEOTIDE SEQUENCE [LARGE SCALE GENOMIC DNA]</scope>
    <source>
        <strain evidence="2 3">IL3000</strain>
    </source>
</reference>
<proteinExistence type="predicted"/>
<dbReference type="AlphaFoldDB" id="F9WEG9"/>
<name>F9WEG9_TRYCI</name>
<dbReference type="VEuPathDB" id="TriTrypDB:TcIL3000_0_06930"/>
<sequence length="244" mass="28248">MDQQGRSRGRRQAPGNYTGSTTSPNTIPWSMEKDVVEVLLKNIGDPKKINLYSFLQPAYPWIHSYVSRFSIRDFARNPWRCVGEADGREKYANSFPACHGSSGCWRSSWSIMRGRRRVGGHGNGTCGGSFSSWMRRTMILWRGWYGRCVACRHRSVKYWKRRTRLDTPGPFPCRIQRELNLCHLPKSVRLLHRHGVPWIRVSQLYFSSPITLPHSRRLITTEDGKGYLKFSEREEIDHGQYGGV</sequence>
<dbReference type="Proteomes" id="UP000000702">
    <property type="component" value="Unassembled WGS sequence"/>
</dbReference>
<evidence type="ECO:0000256" key="1">
    <source>
        <dbReference type="SAM" id="MobiDB-lite"/>
    </source>
</evidence>
<evidence type="ECO:0000313" key="3">
    <source>
        <dbReference type="Proteomes" id="UP000000702"/>
    </source>
</evidence>
<accession>F9WEG9</accession>
<keyword evidence="3" id="KW-1185">Reference proteome</keyword>
<feature type="compositionally biased region" description="Polar residues" evidence="1">
    <location>
        <begin position="15"/>
        <end position="28"/>
    </location>
</feature>
<feature type="region of interest" description="Disordered" evidence="1">
    <location>
        <begin position="1"/>
        <end position="28"/>
    </location>
</feature>
<dbReference type="EMBL" id="CAEQ01002010">
    <property type="protein sequence ID" value="CCD15679.1"/>
    <property type="molecule type" value="Genomic_DNA"/>
</dbReference>
<comment type="caution">
    <text evidence="2">The sequence shown here is derived from an EMBL/GenBank/DDBJ whole genome shotgun (WGS) entry which is preliminary data.</text>
</comment>
<reference evidence="3" key="1">
    <citation type="submission" date="2011-07" db="EMBL/GenBank/DDBJ databases">
        <title>Divergent evolution of antigenic variation in African trypanosomes.</title>
        <authorList>
            <person name="Jackson A.P."/>
            <person name="Berry A."/>
            <person name="Allison H.C."/>
            <person name="Burton P."/>
            <person name="Anderson J."/>
            <person name="Aslett M."/>
            <person name="Brown R."/>
            <person name="Corton N."/>
            <person name="Harris D."/>
            <person name="Hauser H."/>
            <person name="Gamble J."/>
            <person name="Gilderthorp R."/>
            <person name="McQuillan J."/>
            <person name="Quail M.A."/>
            <person name="Sanders M."/>
            <person name="Van Tonder A."/>
            <person name="Ginger M.L."/>
            <person name="Donelson J.E."/>
            <person name="Field M.C."/>
            <person name="Barry J.D."/>
            <person name="Berriman M."/>
            <person name="Hertz-Fowler C."/>
        </authorList>
    </citation>
    <scope>NUCLEOTIDE SEQUENCE [LARGE SCALE GENOMIC DNA]</scope>
    <source>
        <strain evidence="3">IL3000</strain>
    </source>
</reference>
<gene>
    <name evidence="2" type="ORF">TCIL3000_0_06930</name>
</gene>